<accession>A0A9W6SD03</accession>
<dbReference type="PANTHER" id="PTHR23517">
    <property type="entry name" value="RESISTANCE PROTEIN MDTM, PUTATIVE-RELATED-RELATED"/>
    <property type="match status" value="1"/>
</dbReference>
<evidence type="ECO:0000256" key="4">
    <source>
        <dbReference type="ARBA" id="ARBA00022692"/>
    </source>
</evidence>
<dbReference type="InterPro" id="IPR036259">
    <property type="entry name" value="MFS_trans_sf"/>
</dbReference>
<evidence type="ECO:0000256" key="5">
    <source>
        <dbReference type="ARBA" id="ARBA00022989"/>
    </source>
</evidence>
<feature type="transmembrane region" description="Helical" evidence="7">
    <location>
        <begin position="279"/>
        <end position="296"/>
    </location>
</feature>
<proteinExistence type="predicted"/>
<reference evidence="8" key="1">
    <citation type="submission" date="2023-03" db="EMBL/GenBank/DDBJ databases">
        <title>Actinoallomurus iriomotensis NBRC 103684.</title>
        <authorList>
            <person name="Ichikawa N."/>
            <person name="Sato H."/>
            <person name="Tonouchi N."/>
        </authorList>
    </citation>
    <scope>NUCLEOTIDE SEQUENCE</scope>
    <source>
        <strain evidence="8">NBRC 103684</strain>
    </source>
</reference>
<feature type="transmembrane region" description="Helical" evidence="7">
    <location>
        <begin position="377"/>
        <end position="397"/>
    </location>
</feature>
<dbReference type="Proteomes" id="UP001165074">
    <property type="component" value="Unassembled WGS sequence"/>
</dbReference>
<dbReference type="RefSeq" id="WP_285581279.1">
    <property type="nucleotide sequence ID" value="NZ_BSTK01000016.1"/>
</dbReference>
<evidence type="ECO:0000256" key="7">
    <source>
        <dbReference type="SAM" id="Phobius"/>
    </source>
</evidence>
<feature type="transmembrane region" description="Helical" evidence="7">
    <location>
        <begin position="43"/>
        <end position="60"/>
    </location>
</feature>
<dbReference type="GO" id="GO:0022857">
    <property type="term" value="F:transmembrane transporter activity"/>
    <property type="evidence" value="ECO:0007669"/>
    <property type="project" value="InterPro"/>
</dbReference>
<dbReference type="AlphaFoldDB" id="A0A9W6SD03"/>
<keyword evidence="3" id="KW-1003">Cell membrane</keyword>
<keyword evidence="9" id="KW-1185">Reference proteome</keyword>
<gene>
    <name evidence="8" type="ORF">Airi02_083210</name>
</gene>
<dbReference type="PANTHER" id="PTHR23517:SF2">
    <property type="entry name" value="MULTIDRUG RESISTANCE PROTEIN MDTH"/>
    <property type="match status" value="1"/>
</dbReference>
<feature type="transmembrane region" description="Helical" evidence="7">
    <location>
        <begin position="162"/>
        <end position="181"/>
    </location>
</feature>
<evidence type="ECO:0000256" key="3">
    <source>
        <dbReference type="ARBA" id="ARBA00022475"/>
    </source>
</evidence>
<feature type="transmembrane region" description="Helical" evidence="7">
    <location>
        <begin position="15"/>
        <end position="37"/>
    </location>
</feature>
<dbReference type="SUPFAM" id="SSF103473">
    <property type="entry name" value="MFS general substrate transporter"/>
    <property type="match status" value="1"/>
</dbReference>
<evidence type="ECO:0000256" key="1">
    <source>
        <dbReference type="ARBA" id="ARBA00004651"/>
    </source>
</evidence>
<dbReference type="GO" id="GO:0005886">
    <property type="term" value="C:plasma membrane"/>
    <property type="evidence" value="ECO:0007669"/>
    <property type="project" value="UniProtKB-SubCell"/>
</dbReference>
<keyword evidence="6 7" id="KW-0472">Membrane</keyword>
<feature type="transmembrane region" description="Helical" evidence="7">
    <location>
        <begin position="213"/>
        <end position="234"/>
    </location>
</feature>
<keyword evidence="2" id="KW-0813">Transport</keyword>
<evidence type="ECO:0000313" key="9">
    <source>
        <dbReference type="Proteomes" id="UP001165074"/>
    </source>
</evidence>
<evidence type="ECO:0000313" key="8">
    <source>
        <dbReference type="EMBL" id="GLY90392.1"/>
    </source>
</evidence>
<dbReference type="Pfam" id="PF07690">
    <property type="entry name" value="MFS_1"/>
    <property type="match status" value="1"/>
</dbReference>
<feature type="transmembrane region" description="Helical" evidence="7">
    <location>
        <begin position="347"/>
        <end position="371"/>
    </location>
</feature>
<dbReference type="InterPro" id="IPR050171">
    <property type="entry name" value="MFS_Transporters"/>
</dbReference>
<protein>
    <submittedName>
        <fullName evidence="8">ABC transporter, permease protein</fullName>
    </submittedName>
</protein>
<keyword evidence="4 7" id="KW-0812">Transmembrane</keyword>
<evidence type="ECO:0000256" key="2">
    <source>
        <dbReference type="ARBA" id="ARBA00022448"/>
    </source>
</evidence>
<name>A0A9W6SD03_9ACTN</name>
<feature type="transmembrane region" description="Helical" evidence="7">
    <location>
        <begin position="308"/>
        <end position="327"/>
    </location>
</feature>
<organism evidence="8 9">
    <name type="scientific">Actinoallomurus iriomotensis</name>
    <dbReference type="NCBI Taxonomy" id="478107"/>
    <lineage>
        <taxon>Bacteria</taxon>
        <taxon>Bacillati</taxon>
        <taxon>Actinomycetota</taxon>
        <taxon>Actinomycetes</taxon>
        <taxon>Streptosporangiales</taxon>
        <taxon>Thermomonosporaceae</taxon>
        <taxon>Actinoallomurus</taxon>
    </lineage>
</organism>
<evidence type="ECO:0000256" key="6">
    <source>
        <dbReference type="ARBA" id="ARBA00023136"/>
    </source>
</evidence>
<feature type="transmembrane region" description="Helical" evidence="7">
    <location>
        <begin position="246"/>
        <end position="267"/>
    </location>
</feature>
<dbReference type="EMBL" id="BSTK01000016">
    <property type="protein sequence ID" value="GLY90392.1"/>
    <property type="molecule type" value="Genomic_DNA"/>
</dbReference>
<comment type="subcellular location">
    <subcellularLocation>
        <location evidence="1">Cell membrane</location>
        <topology evidence="1">Multi-pass membrane protein</topology>
    </subcellularLocation>
</comment>
<comment type="caution">
    <text evidence="8">The sequence shown here is derived from an EMBL/GenBank/DDBJ whole genome shotgun (WGS) entry which is preliminary data.</text>
</comment>
<dbReference type="Gene3D" id="1.20.1250.20">
    <property type="entry name" value="MFS general substrate transporter like domains"/>
    <property type="match status" value="1"/>
</dbReference>
<dbReference type="InterPro" id="IPR011701">
    <property type="entry name" value="MFS"/>
</dbReference>
<sequence length="417" mass="44208">MIATLRQFRSFGRPAQILFINEIGVSIALLMLVPYLADHLVHGVGVAVWIVGIVMSLRHFSEGLFVIGGTLADRIGYKPMIIAGCLLKAVGCGMYAAFGSLPWVIAASVLTGVSSALFIPANRAYLAHEESERIVDAFAVFSVCRRLGVLVGPLVGIPLIAFGFRAVSLASVVILLALAAAQWRFLPAVSGPETGSSRPIWADWREALSNRPFLAFAGTMFASYALTFQITFGLPLEIRHVSAGHAGMTALFVMSAILGLALQVRLITWCEKRWTAGQAMVRGLILMGVAFVPLMLPPLQGSTVVRLLPILVCAATLSIGSMMLHPFEMATIANLSGGRVIGTYYSVNNLLSGFGGVFGNLVSAAAIGLSHSMGMASLPWLVLLLLGLLSAACLRLVDRGDRLSPVPLRPQSAAAAP</sequence>
<keyword evidence="5 7" id="KW-1133">Transmembrane helix</keyword>